<keyword evidence="2" id="KW-1185">Reference proteome</keyword>
<accession>A0ACB9QEC4</accession>
<dbReference type="Proteomes" id="UP001057402">
    <property type="component" value="Chromosome 6"/>
</dbReference>
<reference evidence="2" key="1">
    <citation type="journal article" date="2023" name="Front. Plant Sci.">
        <title>Chromosomal-level genome assembly of Melastoma candidum provides insights into trichome evolution.</title>
        <authorList>
            <person name="Zhong Y."/>
            <person name="Wu W."/>
            <person name="Sun C."/>
            <person name="Zou P."/>
            <person name="Liu Y."/>
            <person name="Dai S."/>
            <person name="Zhou R."/>
        </authorList>
    </citation>
    <scope>NUCLEOTIDE SEQUENCE [LARGE SCALE GENOMIC DNA]</scope>
</reference>
<evidence type="ECO:0000313" key="1">
    <source>
        <dbReference type="EMBL" id="KAI4364404.1"/>
    </source>
</evidence>
<sequence>MNRNFQAVLAAAIGFVVVSLVVSLVLHVCRRTRRCSKPPLPTRAVRSVECSRMASAGDETTEFDRSESFDPSLMISMSDLVDATSNFSPDLIVGDGGFGLVYRARLRNGLTVAIKRLEPLAFQGFREFRAEMETLARLHHPNIVKILGYCISRNERLLVYEFIERGSLDQWLYDGRDKSALDWDTRVRIVKGVGCGLAYMHSLPTPIIHRDIKASNVLLDGGFAPHIADFGLARRIESSHSHVSTQFAGTVGYMPPEYKEGFTAATLNADVYSFGILMIEIMTGKRPNLPVLDPSSGKEVGLIVWVKNMVAQDLEKDLVDPSIVGREGLDEGRVKEFFRIAFLCTREYSKERPAMGEVLRLLTTAFG</sequence>
<organism evidence="1 2">
    <name type="scientific">Melastoma candidum</name>
    <dbReference type="NCBI Taxonomy" id="119954"/>
    <lineage>
        <taxon>Eukaryota</taxon>
        <taxon>Viridiplantae</taxon>
        <taxon>Streptophyta</taxon>
        <taxon>Embryophyta</taxon>
        <taxon>Tracheophyta</taxon>
        <taxon>Spermatophyta</taxon>
        <taxon>Magnoliopsida</taxon>
        <taxon>eudicotyledons</taxon>
        <taxon>Gunneridae</taxon>
        <taxon>Pentapetalae</taxon>
        <taxon>rosids</taxon>
        <taxon>malvids</taxon>
        <taxon>Myrtales</taxon>
        <taxon>Melastomataceae</taxon>
        <taxon>Melastomatoideae</taxon>
        <taxon>Melastomateae</taxon>
        <taxon>Melastoma</taxon>
    </lineage>
</organism>
<name>A0ACB9QEC4_9MYRT</name>
<proteinExistence type="predicted"/>
<gene>
    <name evidence="1" type="ORF">MLD38_020500</name>
</gene>
<protein>
    <submittedName>
        <fullName evidence="1">Uncharacterized protein</fullName>
    </submittedName>
</protein>
<evidence type="ECO:0000313" key="2">
    <source>
        <dbReference type="Proteomes" id="UP001057402"/>
    </source>
</evidence>
<dbReference type="EMBL" id="CM042885">
    <property type="protein sequence ID" value="KAI4364404.1"/>
    <property type="molecule type" value="Genomic_DNA"/>
</dbReference>
<comment type="caution">
    <text evidence="1">The sequence shown here is derived from an EMBL/GenBank/DDBJ whole genome shotgun (WGS) entry which is preliminary data.</text>
</comment>